<keyword evidence="2" id="KW-0472">Membrane</keyword>
<feature type="region of interest" description="Disordered" evidence="1">
    <location>
        <begin position="1"/>
        <end position="64"/>
    </location>
</feature>
<reference evidence="3 4" key="1">
    <citation type="submission" date="2019-06" db="EMBL/GenBank/DDBJ databases">
        <title>Sequencing the genomes of 1000 actinobacteria strains.</title>
        <authorList>
            <person name="Klenk H.-P."/>
        </authorList>
    </citation>
    <scope>NUCLEOTIDE SEQUENCE [LARGE SCALE GENOMIC DNA]</scope>
    <source>
        <strain evidence="3 4">DSM 21776</strain>
    </source>
</reference>
<evidence type="ECO:0000256" key="1">
    <source>
        <dbReference type="SAM" id="MobiDB-lite"/>
    </source>
</evidence>
<sequence length="390" mass="43878">MARVRWGHNLLAVRRPNDRPPSNLGTRKPFRGHAPSTRRSKSKNQDRTRTILGPVGDEPSAGRKAAEDGSFATLSQFVAKILEQLSLSAWLPAAVFAATFTVEYQFRYPEVHELGDALSRITRDVGTFLLLVIPVMVLTTMITQAFSYGSIRVLEGYWIRPSPLRLVRSMQVKRQAERFEKLQVRRKEAAIQAFAWARPILLHKNVPMEVINNLELEAATGRRRPLEEGPTKDTYGQIRWWTYCRPWEVVKVEQLDIQLADYTASSARKLPTRLGNVQRRYEDALQNPGSDLRTFVMRNKQLVSASVQLQHDQFRARLDMYCTLVFVSIACVGTTLALLTTKVSGWTLVIVCAAFAIFGWIAYLSAIASAHGYGATLQVMDDAASQPNAS</sequence>
<evidence type="ECO:0000256" key="2">
    <source>
        <dbReference type="SAM" id="Phobius"/>
    </source>
</evidence>
<dbReference type="AlphaFoldDB" id="A0A543PQF3"/>
<evidence type="ECO:0000313" key="3">
    <source>
        <dbReference type="EMBL" id="TQN46301.1"/>
    </source>
</evidence>
<gene>
    <name evidence="3" type="ORF">FHX52_3015</name>
</gene>
<dbReference type="Proteomes" id="UP000320085">
    <property type="component" value="Unassembled WGS sequence"/>
</dbReference>
<protein>
    <submittedName>
        <fullName evidence="3">Uncharacterized protein</fullName>
    </submittedName>
</protein>
<feature type="transmembrane region" description="Helical" evidence="2">
    <location>
        <begin position="318"/>
        <end position="339"/>
    </location>
</feature>
<organism evidence="3 4">
    <name type="scientific">Humibacillus xanthopallidus</name>
    <dbReference type="NCBI Taxonomy" id="412689"/>
    <lineage>
        <taxon>Bacteria</taxon>
        <taxon>Bacillati</taxon>
        <taxon>Actinomycetota</taxon>
        <taxon>Actinomycetes</taxon>
        <taxon>Micrococcales</taxon>
        <taxon>Intrasporangiaceae</taxon>
        <taxon>Humibacillus</taxon>
    </lineage>
</organism>
<keyword evidence="2" id="KW-1133">Transmembrane helix</keyword>
<comment type="caution">
    <text evidence="3">The sequence shown here is derived from an EMBL/GenBank/DDBJ whole genome shotgun (WGS) entry which is preliminary data.</text>
</comment>
<feature type="transmembrane region" description="Helical" evidence="2">
    <location>
        <begin position="345"/>
        <end position="364"/>
    </location>
</feature>
<feature type="transmembrane region" description="Helical" evidence="2">
    <location>
        <begin position="87"/>
        <end position="106"/>
    </location>
</feature>
<accession>A0A543PQF3</accession>
<keyword evidence="2" id="KW-0812">Transmembrane</keyword>
<name>A0A543PQF3_9MICO</name>
<feature type="transmembrane region" description="Helical" evidence="2">
    <location>
        <begin position="126"/>
        <end position="151"/>
    </location>
</feature>
<feature type="compositionally biased region" description="Basic residues" evidence="1">
    <location>
        <begin position="28"/>
        <end position="42"/>
    </location>
</feature>
<dbReference type="EMBL" id="VFQF01000002">
    <property type="protein sequence ID" value="TQN46301.1"/>
    <property type="molecule type" value="Genomic_DNA"/>
</dbReference>
<proteinExistence type="predicted"/>
<evidence type="ECO:0000313" key="4">
    <source>
        <dbReference type="Proteomes" id="UP000320085"/>
    </source>
</evidence>